<organism evidence="1 2">
    <name type="scientific">Oldenlandia corymbosa var. corymbosa</name>
    <dbReference type="NCBI Taxonomy" id="529605"/>
    <lineage>
        <taxon>Eukaryota</taxon>
        <taxon>Viridiplantae</taxon>
        <taxon>Streptophyta</taxon>
        <taxon>Embryophyta</taxon>
        <taxon>Tracheophyta</taxon>
        <taxon>Spermatophyta</taxon>
        <taxon>Magnoliopsida</taxon>
        <taxon>eudicotyledons</taxon>
        <taxon>Gunneridae</taxon>
        <taxon>Pentapetalae</taxon>
        <taxon>asterids</taxon>
        <taxon>lamiids</taxon>
        <taxon>Gentianales</taxon>
        <taxon>Rubiaceae</taxon>
        <taxon>Rubioideae</taxon>
        <taxon>Spermacoceae</taxon>
        <taxon>Hedyotis-Oldenlandia complex</taxon>
        <taxon>Oldenlandia</taxon>
    </lineage>
</organism>
<dbReference type="EMBL" id="OX459124">
    <property type="protein sequence ID" value="CAI9112837.1"/>
    <property type="molecule type" value="Genomic_DNA"/>
</dbReference>
<accession>A0AAV1E0J3</accession>
<dbReference type="AlphaFoldDB" id="A0AAV1E0J3"/>
<keyword evidence="2" id="KW-1185">Reference proteome</keyword>
<gene>
    <name evidence="1" type="ORF">OLC1_LOCUS19953</name>
</gene>
<name>A0AAV1E0J3_OLDCO</name>
<sequence>MRHVGVQIQIEGGANRRVFANIHINKKGRCQLYGNALEEFFRDIGLGPSTIMHIVYYKDANLLRIFHFYNDGCQRLSLDDTANIGNCYLLSLDLNTASRCDISRRYFGTIGWPSHEKTARVIDDNGNHWLFPISMDDNEPSACDYHMPKYPNRFVVEGDIRAIMVMKKIPAGIKLGFRINARKVANKEALILEVL</sequence>
<evidence type="ECO:0000313" key="1">
    <source>
        <dbReference type="EMBL" id="CAI9112837.1"/>
    </source>
</evidence>
<evidence type="ECO:0000313" key="2">
    <source>
        <dbReference type="Proteomes" id="UP001161247"/>
    </source>
</evidence>
<dbReference type="Proteomes" id="UP001161247">
    <property type="component" value="Chromosome 7"/>
</dbReference>
<proteinExistence type="predicted"/>
<protein>
    <submittedName>
        <fullName evidence="1">OLC1v1013331C1</fullName>
    </submittedName>
</protein>
<reference evidence="1" key="1">
    <citation type="submission" date="2023-03" db="EMBL/GenBank/DDBJ databases">
        <authorList>
            <person name="Julca I."/>
        </authorList>
    </citation>
    <scope>NUCLEOTIDE SEQUENCE</scope>
</reference>